<evidence type="ECO:0000313" key="5">
    <source>
        <dbReference type="Proteomes" id="UP000548632"/>
    </source>
</evidence>
<sequence length="277" mass="30425">MPQRVVIWRHPDRSWQRGVAFIMLALWLGVTAVVHAQQVAATPPSAVKTTLRVGVSLTPASGVVSEAGILRGLEIDLAQALSGALGMELVLSVLPERDRVEALRGGRVDTLLSTRPLAELHALRLAASQPVLESGQMAVVRREQTAHFTRPLDVFITRTRVGFVRDADAARVVHQQFPNAQRIPFAVLKEAIAALRDAQIDVLIVDAPTAWRITADPNEQQLIGVMELLATEQLVWVVRETDEALLVGIDAVIKQWSTDGTLRRLIARWLPAQVQVQ</sequence>
<comment type="similarity">
    <text evidence="1">Belongs to the bacterial solute-binding protein 3 family.</text>
</comment>
<protein>
    <submittedName>
        <fullName evidence="4">Transporter substrate-binding domain-containing protein</fullName>
    </submittedName>
</protein>
<evidence type="ECO:0000256" key="1">
    <source>
        <dbReference type="ARBA" id="ARBA00010333"/>
    </source>
</evidence>
<evidence type="ECO:0000259" key="3">
    <source>
        <dbReference type="SMART" id="SM00062"/>
    </source>
</evidence>
<dbReference type="PANTHER" id="PTHR35936:SF17">
    <property type="entry name" value="ARGININE-BINDING EXTRACELLULAR PROTEIN ARTP"/>
    <property type="match status" value="1"/>
</dbReference>
<dbReference type="Proteomes" id="UP000548632">
    <property type="component" value="Unassembled WGS sequence"/>
</dbReference>
<evidence type="ECO:0000256" key="2">
    <source>
        <dbReference type="ARBA" id="ARBA00022729"/>
    </source>
</evidence>
<gene>
    <name evidence="4" type="ORF">HUK38_03740</name>
</gene>
<reference evidence="4 5" key="1">
    <citation type="journal article" date="2020" name="Arch. Microbiol.">
        <title>The genome sequence of the giant phototrophic gammaproteobacterium Thiospirillum jenense gives insight into its physiological properties and phylogenetic relationships.</title>
        <authorList>
            <person name="Imhoff J.F."/>
            <person name="Meyer T.E."/>
            <person name="Kyndt J.A."/>
        </authorList>
    </citation>
    <scope>NUCLEOTIDE SEQUENCE [LARGE SCALE GENOMIC DNA]</scope>
    <source>
        <strain evidence="4 5">DSM 216</strain>
    </source>
</reference>
<dbReference type="InterPro" id="IPR001638">
    <property type="entry name" value="Solute-binding_3/MltF_N"/>
</dbReference>
<keyword evidence="5" id="KW-1185">Reference proteome</keyword>
<dbReference type="Gene3D" id="3.40.190.10">
    <property type="entry name" value="Periplasmic binding protein-like II"/>
    <property type="match status" value="2"/>
</dbReference>
<dbReference type="EMBL" id="JABVCQ010000006">
    <property type="protein sequence ID" value="MBB1125342.1"/>
    <property type="molecule type" value="Genomic_DNA"/>
</dbReference>
<accession>A0A839HG90</accession>
<keyword evidence="2" id="KW-0732">Signal</keyword>
<proteinExistence type="inferred from homology"/>
<evidence type="ECO:0000313" key="4">
    <source>
        <dbReference type="EMBL" id="MBB1125342.1"/>
    </source>
</evidence>
<dbReference type="RefSeq" id="WP_182582608.1">
    <property type="nucleotide sequence ID" value="NZ_JABVCQ010000006.1"/>
</dbReference>
<dbReference type="AlphaFoldDB" id="A0A839HG90"/>
<dbReference type="PANTHER" id="PTHR35936">
    <property type="entry name" value="MEMBRANE-BOUND LYTIC MUREIN TRANSGLYCOSYLASE F"/>
    <property type="match status" value="1"/>
</dbReference>
<dbReference type="Pfam" id="PF00497">
    <property type="entry name" value="SBP_bac_3"/>
    <property type="match status" value="1"/>
</dbReference>
<dbReference type="SMART" id="SM00062">
    <property type="entry name" value="PBPb"/>
    <property type="match status" value="1"/>
</dbReference>
<feature type="domain" description="Solute-binding protein family 3/N-terminal" evidence="3">
    <location>
        <begin position="50"/>
        <end position="273"/>
    </location>
</feature>
<dbReference type="SUPFAM" id="SSF53850">
    <property type="entry name" value="Periplasmic binding protein-like II"/>
    <property type="match status" value="1"/>
</dbReference>
<name>A0A839HG90_9GAMM</name>
<comment type="caution">
    <text evidence="4">The sequence shown here is derived from an EMBL/GenBank/DDBJ whole genome shotgun (WGS) entry which is preliminary data.</text>
</comment>
<organism evidence="4 5">
    <name type="scientific">Thiospirillum jenense</name>
    <dbReference type="NCBI Taxonomy" id="1653858"/>
    <lineage>
        <taxon>Bacteria</taxon>
        <taxon>Pseudomonadati</taxon>
        <taxon>Pseudomonadota</taxon>
        <taxon>Gammaproteobacteria</taxon>
        <taxon>Chromatiales</taxon>
        <taxon>Chromatiaceae</taxon>
        <taxon>Thiospirillum</taxon>
    </lineage>
</organism>